<dbReference type="EMBL" id="HBIB01044036">
    <property type="protein sequence ID" value="CAE0266372.1"/>
    <property type="molecule type" value="Transcribed_RNA"/>
</dbReference>
<evidence type="ECO:0000313" key="5">
    <source>
        <dbReference type="EMBL" id="CAE0266369.1"/>
    </source>
</evidence>
<dbReference type="EMBL" id="HBIB01044025">
    <property type="protein sequence ID" value="CAE0266369.1"/>
    <property type="molecule type" value="Transcribed_RNA"/>
</dbReference>
<evidence type="ECO:0000259" key="3">
    <source>
        <dbReference type="PROSITE" id="PS50011"/>
    </source>
</evidence>
<dbReference type="InterPro" id="IPR000719">
    <property type="entry name" value="Prot_kinase_dom"/>
</dbReference>
<name>A0A7S3GHF1_9EUKA</name>
<proteinExistence type="predicted"/>
<feature type="domain" description="Protein kinase" evidence="3">
    <location>
        <begin position="197"/>
        <end position="261"/>
    </location>
</feature>
<dbReference type="GO" id="GO:0004672">
    <property type="term" value="F:protein kinase activity"/>
    <property type="evidence" value="ECO:0007669"/>
    <property type="project" value="InterPro"/>
</dbReference>
<evidence type="ECO:0000256" key="1">
    <source>
        <dbReference type="PROSITE-ProRule" id="PRU10141"/>
    </source>
</evidence>
<evidence type="ECO:0000313" key="6">
    <source>
        <dbReference type="EMBL" id="CAE0266372.1"/>
    </source>
</evidence>
<protein>
    <recommendedName>
        <fullName evidence="3">Protein kinase domain-containing protein</fullName>
    </recommendedName>
</protein>
<dbReference type="GO" id="GO:0005524">
    <property type="term" value="F:ATP binding"/>
    <property type="evidence" value="ECO:0007669"/>
    <property type="project" value="UniProtKB-UniRule"/>
</dbReference>
<keyword evidence="1" id="KW-0547">Nucleotide-binding</keyword>
<dbReference type="AlphaFoldDB" id="A0A7S3GHF1"/>
<evidence type="ECO:0000256" key="2">
    <source>
        <dbReference type="SAM" id="MobiDB-lite"/>
    </source>
</evidence>
<dbReference type="Gene3D" id="3.30.200.20">
    <property type="entry name" value="Phosphorylase Kinase, domain 1"/>
    <property type="match status" value="1"/>
</dbReference>
<feature type="region of interest" description="Disordered" evidence="2">
    <location>
        <begin position="239"/>
        <end position="261"/>
    </location>
</feature>
<dbReference type="PROSITE" id="PS50011">
    <property type="entry name" value="PROTEIN_KINASE_DOM"/>
    <property type="match status" value="1"/>
</dbReference>
<accession>A0A7S3GHF1</accession>
<sequence>MRCVMGQKIDLLFQEASFFLLPSSFLSFYAWVKKEQTCVMGCSVSAVVVPHSTSLKNKTRDQKKKKRAIRVSQKGSVQPFLCYSGRRTTTDATVTIGRVTTKENQHPSFLLSQETQKHRWSQVHFPLFTQHGHSSGNFNMRNRRHSLQELLTCEGPALCARCCDEEKGEDRQTFVKQRKNTNQKSSFRSVETFLKEYTILRPLGTGQYGAVHLAEKKTAKRDLQTSLPSERLFAVKAIRRRSQTEHTASHKKGTSTETTGR</sequence>
<dbReference type="EMBL" id="HBIB01044003">
    <property type="protein sequence ID" value="CAE0266361.1"/>
    <property type="molecule type" value="Transcribed_RNA"/>
</dbReference>
<dbReference type="SUPFAM" id="SSF56112">
    <property type="entry name" value="Protein kinase-like (PK-like)"/>
    <property type="match status" value="1"/>
</dbReference>
<gene>
    <name evidence="4" type="ORF">PBIL07802_LOCUS28701</name>
    <name evidence="5" type="ORF">PBIL07802_LOCUS28709</name>
    <name evidence="6" type="ORF">PBIL07802_LOCUS28712</name>
</gene>
<dbReference type="InterPro" id="IPR017441">
    <property type="entry name" value="Protein_kinase_ATP_BS"/>
</dbReference>
<reference evidence="4" key="1">
    <citation type="submission" date="2021-01" db="EMBL/GenBank/DDBJ databases">
        <authorList>
            <person name="Corre E."/>
            <person name="Pelletier E."/>
            <person name="Niang G."/>
            <person name="Scheremetjew M."/>
            <person name="Finn R."/>
            <person name="Kale V."/>
            <person name="Holt S."/>
            <person name="Cochrane G."/>
            <person name="Meng A."/>
            <person name="Brown T."/>
            <person name="Cohen L."/>
        </authorList>
    </citation>
    <scope>NUCLEOTIDE SEQUENCE</scope>
    <source>
        <strain evidence="4">NIES-2562</strain>
    </source>
</reference>
<dbReference type="PROSITE" id="PS00107">
    <property type="entry name" value="PROTEIN_KINASE_ATP"/>
    <property type="match status" value="1"/>
</dbReference>
<feature type="binding site" evidence="1">
    <location>
        <position position="236"/>
    </location>
    <ligand>
        <name>ATP</name>
        <dbReference type="ChEBI" id="CHEBI:30616"/>
    </ligand>
</feature>
<dbReference type="InterPro" id="IPR011009">
    <property type="entry name" value="Kinase-like_dom_sf"/>
</dbReference>
<keyword evidence="1" id="KW-0067">ATP-binding</keyword>
<evidence type="ECO:0000313" key="4">
    <source>
        <dbReference type="EMBL" id="CAE0266361.1"/>
    </source>
</evidence>
<organism evidence="4">
    <name type="scientific">Palpitomonas bilix</name>
    <dbReference type="NCBI Taxonomy" id="652834"/>
    <lineage>
        <taxon>Eukaryota</taxon>
        <taxon>Eukaryota incertae sedis</taxon>
    </lineage>
</organism>